<keyword evidence="3" id="KW-1185">Reference proteome</keyword>
<dbReference type="Proteomes" id="UP000509441">
    <property type="component" value="Chromosome"/>
</dbReference>
<dbReference type="EMBL" id="CP026994">
    <property type="protein sequence ID" value="QLH05515.1"/>
    <property type="molecule type" value="Genomic_DNA"/>
</dbReference>
<reference evidence="2 3" key="1">
    <citation type="submission" date="2018-02" db="EMBL/GenBank/DDBJ databases">
        <title>Complete genome of Nitrosopumilus oxyclinae HCE1.</title>
        <authorList>
            <person name="Qin W."/>
            <person name="Zheng Y."/>
            <person name="Stahl D.A."/>
        </authorList>
    </citation>
    <scope>NUCLEOTIDE SEQUENCE [LARGE SCALE GENOMIC DNA]</scope>
    <source>
        <strain evidence="2 3">HCE1</strain>
    </source>
</reference>
<feature type="transmembrane region" description="Helical" evidence="1">
    <location>
        <begin position="240"/>
        <end position="258"/>
    </location>
</feature>
<sequence>MSLKIFYGLILLLIISTGTAFAQESLISVQTDDNHYDEGDTIVISGTVTTIVGSTPATLQLFSDGNLVDIAQITIAQDGSYSHTVIAEGPLWKKSGEYTVRASYGEGNIAESEFSYSPKSEIISTSTNYEVDAGSHGTFDVEYTINGGTITNIVVDSNIFAIIVQIDAFDEGSITLDLPREFIGAEKQDGKDDTFIILIDGIEVEYQESVVLADSRVITINFEQGDSDIEIIGTYVIPEFGSIVMIILMIGIMTTILISRNRLAIRT</sequence>
<name>A0A7D5M3R8_9ARCH</name>
<dbReference type="GeneID" id="56060645"/>
<gene>
    <name evidence="2" type="ORF">C5F49_01810</name>
</gene>
<dbReference type="KEGG" id="nox:C5F49_01810"/>
<evidence type="ECO:0000313" key="3">
    <source>
        <dbReference type="Proteomes" id="UP000509441"/>
    </source>
</evidence>
<protein>
    <submittedName>
        <fullName evidence="2">PEFG-CTERM sorting domain-containing protein</fullName>
    </submittedName>
</protein>
<keyword evidence="1" id="KW-0472">Membrane</keyword>
<dbReference type="InterPro" id="IPR027560">
    <property type="entry name" value="PEFG-CTERM"/>
</dbReference>
<evidence type="ECO:0000256" key="1">
    <source>
        <dbReference type="SAM" id="Phobius"/>
    </source>
</evidence>
<dbReference type="AlphaFoldDB" id="A0A7D5M3R8"/>
<keyword evidence="1" id="KW-1133">Transmembrane helix</keyword>
<dbReference type="RefSeq" id="WP_179363062.1">
    <property type="nucleotide sequence ID" value="NZ_CP026994.1"/>
</dbReference>
<dbReference type="NCBIfam" id="TIGR04296">
    <property type="entry name" value="PEFG-CTERM"/>
    <property type="match status" value="1"/>
</dbReference>
<organism evidence="2 3">
    <name type="scientific">Nitrosopumilus oxyclinae</name>
    <dbReference type="NCBI Taxonomy" id="1959104"/>
    <lineage>
        <taxon>Archaea</taxon>
        <taxon>Nitrososphaerota</taxon>
        <taxon>Nitrososphaeria</taxon>
        <taxon>Nitrosopumilales</taxon>
        <taxon>Nitrosopumilaceae</taxon>
        <taxon>Nitrosopumilus</taxon>
    </lineage>
</organism>
<evidence type="ECO:0000313" key="2">
    <source>
        <dbReference type="EMBL" id="QLH05515.1"/>
    </source>
</evidence>
<dbReference type="OrthoDB" id="11241at2157"/>
<proteinExistence type="predicted"/>
<accession>A0A7D5M3R8</accession>
<keyword evidence="1" id="KW-0812">Transmembrane</keyword>